<reference evidence="2" key="1">
    <citation type="submission" date="2022-07" db="EMBL/GenBank/DDBJ databases">
        <title>Draft genome sequence of Zalerion maritima ATCC 34329, a (micro)plastics degrading marine fungus.</title>
        <authorList>
            <person name="Paco A."/>
            <person name="Goncalves M.F.M."/>
            <person name="Rocha-Santos T.A.P."/>
            <person name="Alves A."/>
        </authorList>
    </citation>
    <scope>NUCLEOTIDE SEQUENCE</scope>
    <source>
        <strain evidence="2">ATCC 34329</strain>
    </source>
</reference>
<dbReference type="AlphaFoldDB" id="A0AAD5WN48"/>
<gene>
    <name evidence="2" type="ORF">MKZ38_000233</name>
</gene>
<keyword evidence="1" id="KW-0812">Transmembrane</keyword>
<dbReference type="Proteomes" id="UP001201980">
    <property type="component" value="Unassembled WGS sequence"/>
</dbReference>
<name>A0AAD5WN48_9PEZI</name>
<keyword evidence="3" id="KW-1185">Reference proteome</keyword>
<organism evidence="2 3">
    <name type="scientific">Zalerion maritima</name>
    <dbReference type="NCBI Taxonomy" id="339359"/>
    <lineage>
        <taxon>Eukaryota</taxon>
        <taxon>Fungi</taxon>
        <taxon>Dikarya</taxon>
        <taxon>Ascomycota</taxon>
        <taxon>Pezizomycotina</taxon>
        <taxon>Sordariomycetes</taxon>
        <taxon>Lulworthiomycetidae</taxon>
        <taxon>Lulworthiales</taxon>
        <taxon>Lulworthiaceae</taxon>
        <taxon>Zalerion</taxon>
    </lineage>
</organism>
<protein>
    <submittedName>
        <fullName evidence="2">Uncharacterized protein</fullName>
    </submittedName>
</protein>
<comment type="caution">
    <text evidence="2">The sequence shown here is derived from an EMBL/GenBank/DDBJ whole genome shotgun (WGS) entry which is preliminary data.</text>
</comment>
<feature type="transmembrane region" description="Helical" evidence="1">
    <location>
        <begin position="46"/>
        <end position="69"/>
    </location>
</feature>
<sequence length="146" mass="16692">MSKVTLLAAPTTEPSMDIHRHQSEFGNVVRPTLQFTQRSQKNVTSIALSVLLYLSYVLNSTLFVVLLLARYSLQVAKLGIVNAAFLSRWVWSKMRQTQRAKRAVRKFEMELTSIFFGPVGNGVALLLLWPGWIIVFFFWALWRMAG</sequence>
<keyword evidence="1" id="KW-1133">Transmembrane helix</keyword>
<accession>A0AAD5WN48</accession>
<evidence type="ECO:0000313" key="3">
    <source>
        <dbReference type="Proteomes" id="UP001201980"/>
    </source>
</evidence>
<feature type="transmembrane region" description="Helical" evidence="1">
    <location>
        <begin position="75"/>
        <end position="91"/>
    </location>
</feature>
<evidence type="ECO:0000256" key="1">
    <source>
        <dbReference type="SAM" id="Phobius"/>
    </source>
</evidence>
<dbReference type="EMBL" id="JAKWBI020001067">
    <property type="protein sequence ID" value="KAJ2891531.1"/>
    <property type="molecule type" value="Genomic_DNA"/>
</dbReference>
<feature type="transmembrane region" description="Helical" evidence="1">
    <location>
        <begin position="111"/>
        <end position="142"/>
    </location>
</feature>
<proteinExistence type="predicted"/>
<evidence type="ECO:0000313" key="2">
    <source>
        <dbReference type="EMBL" id="KAJ2891531.1"/>
    </source>
</evidence>
<keyword evidence="1" id="KW-0472">Membrane</keyword>